<evidence type="ECO:0000313" key="3">
    <source>
        <dbReference type="Proteomes" id="UP000293360"/>
    </source>
</evidence>
<evidence type="ECO:0000313" key="2">
    <source>
        <dbReference type="EMBL" id="RYP03636.1"/>
    </source>
</evidence>
<gene>
    <name evidence="2" type="ORF">DL764_005015</name>
</gene>
<dbReference type="InterPro" id="IPR036770">
    <property type="entry name" value="Ankyrin_rpt-contain_sf"/>
</dbReference>
<accession>A0A4Q4TAK6</accession>
<evidence type="ECO:0000256" key="1">
    <source>
        <dbReference type="SAM" id="MobiDB-lite"/>
    </source>
</evidence>
<proteinExistence type="predicted"/>
<dbReference type="EMBL" id="QJNU01000250">
    <property type="protein sequence ID" value="RYP03636.1"/>
    <property type="molecule type" value="Genomic_DNA"/>
</dbReference>
<reference evidence="2 3" key="1">
    <citation type="submission" date="2018-06" db="EMBL/GenBank/DDBJ databases">
        <title>Complete Genomes of Monosporascus.</title>
        <authorList>
            <person name="Robinson A.J."/>
            <person name="Natvig D.O."/>
        </authorList>
    </citation>
    <scope>NUCLEOTIDE SEQUENCE [LARGE SCALE GENOMIC DNA]</scope>
    <source>
        <strain evidence="2 3">CBS 110550</strain>
    </source>
</reference>
<name>A0A4Q4TAK6_9PEZI</name>
<keyword evidence="3" id="KW-1185">Reference proteome</keyword>
<dbReference type="OrthoDB" id="20872at2759"/>
<dbReference type="Proteomes" id="UP000293360">
    <property type="component" value="Unassembled WGS sequence"/>
</dbReference>
<comment type="caution">
    <text evidence="2">The sequence shown here is derived from an EMBL/GenBank/DDBJ whole genome shotgun (WGS) entry which is preliminary data.</text>
</comment>
<dbReference type="SUPFAM" id="SSF48403">
    <property type="entry name" value="Ankyrin repeat"/>
    <property type="match status" value="1"/>
</dbReference>
<protein>
    <submittedName>
        <fullName evidence="2">Uncharacterized protein</fullName>
    </submittedName>
</protein>
<sequence>MPGEIGPREIEPMVVDGEAYMPLPHEVYPELPEDYVWSQRPPHPAFLEDPDWYDALGQDLVKQRRIRARDSESEQVEEFRRLLAERPDRGLDMLFGAAVKGKAHVVRFLLGAGVRPTADKGGADDGSLAPLYAAAFHGHGECVEILAAGREARAEVVRLLIDAGADIFVRQKKAADSDEDGDDEEHADVAEEGANAFELAALGGSIECAELVVGRAEQLGTPRAELVTALTLASAARSDGLDVLGFVLDTGGFPRPPAGGEGGGGAWDTDALTDGMKEKIEKAFARKLRAGKHKALRPLFAYIGDSRRKASAAAADGGKPQPYWTSLSDETLATPPPGAGDPVEFLDEAVRADKGDARAVVAATHGREVLRAPVRILSEDAWRRERGGDGLQEERGSTWDEERNEVYYVVIRLEKADAAWWSTRLQIRKNDEELAAMEKGREVSNGTPRPITT</sequence>
<feature type="region of interest" description="Disordered" evidence="1">
    <location>
        <begin position="312"/>
        <end position="341"/>
    </location>
</feature>
<dbReference type="STRING" id="155417.A0A4Q4TAK6"/>
<organism evidence="2 3">
    <name type="scientific">Monosporascus ibericus</name>
    <dbReference type="NCBI Taxonomy" id="155417"/>
    <lineage>
        <taxon>Eukaryota</taxon>
        <taxon>Fungi</taxon>
        <taxon>Dikarya</taxon>
        <taxon>Ascomycota</taxon>
        <taxon>Pezizomycotina</taxon>
        <taxon>Sordariomycetes</taxon>
        <taxon>Xylariomycetidae</taxon>
        <taxon>Xylariales</taxon>
        <taxon>Xylariales incertae sedis</taxon>
        <taxon>Monosporascus</taxon>
    </lineage>
</organism>
<dbReference type="AlphaFoldDB" id="A0A4Q4TAK6"/>
<dbReference type="Gene3D" id="1.25.40.20">
    <property type="entry name" value="Ankyrin repeat-containing domain"/>
    <property type="match status" value="1"/>
</dbReference>